<evidence type="ECO:0000313" key="3">
    <source>
        <dbReference type="Proteomes" id="UP000824890"/>
    </source>
</evidence>
<accession>A0ABQ8EN86</accession>
<dbReference type="Pfam" id="PF09331">
    <property type="entry name" value="DUF1985"/>
    <property type="match status" value="1"/>
</dbReference>
<comment type="caution">
    <text evidence="2">The sequence shown here is derived from an EMBL/GenBank/DDBJ whole genome shotgun (WGS) entry which is preliminary data.</text>
</comment>
<proteinExistence type="predicted"/>
<protein>
    <recommendedName>
        <fullName evidence="1">DUF1985 domain-containing protein</fullName>
    </recommendedName>
</protein>
<name>A0ABQ8EN86_BRANA</name>
<reference evidence="2 3" key="1">
    <citation type="submission" date="2021-05" db="EMBL/GenBank/DDBJ databases">
        <title>Genome Assembly of Synthetic Allotetraploid Brassica napus Reveals Homoeologous Exchanges between Subgenomes.</title>
        <authorList>
            <person name="Davis J.T."/>
        </authorList>
    </citation>
    <scope>NUCLEOTIDE SEQUENCE [LARGE SCALE GENOMIC DNA]</scope>
    <source>
        <strain evidence="3">cv. Da-Ae</strain>
        <tissue evidence="2">Seedling</tissue>
    </source>
</reference>
<evidence type="ECO:0000313" key="2">
    <source>
        <dbReference type="EMBL" id="KAH0943138.1"/>
    </source>
</evidence>
<evidence type="ECO:0000259" key="1">
    <source>
        <dbReference type="Pfam" id="PF09331"/>
    </source>
</evidence>
<feature type="domain" description="DUF1985" evidence="1">
    <location>
        <begin position="60"/>
        <end position="131"/>
    </location>
</feature>
<organism evidence="2 3">
    <name type="scientific">Brassica napus</name>
    <name type="common">Rape</name>
    <dbReference type="NCBI Taxonomy" id="3708"/>
    <lineage>
        <taxon>Eukaryota</taxon>
        <taxon>Viridiplantae</taxon>
        <taxon>Streptophyta</taxon>
        <taxon>Embryophyta</taxon>
        <taxon>Tracheophyta</taxon>
        <taxon>Spermatophyta</taxon>
        <taxon>Magnoliopsida</taxon>
        <taxon>eudicotyledons</taxon>
        <taxon>Gunneridae</taxon>
        <taxon>Pentapetalae</taxon>
        <taxon>rosids</taxon>
        <taxon>malvids</taxon>
        <taxon>Brassicales</taxon>
        <taxon>Brassicaceae</taxon>
        <taxon>Brassiceae</taxon>
        <taxon>Brassica</taxon>
    </lineage>
</organism>
<dbReference type="InterPro" id="IPR015410">
    <property type="entry name" value="DUF1985"/>
</dbReference>
<sequence>MMFAPREEPIVVRFMSYQLSRTINVIFNSLNDDNTNLFIWQDSGNNRYTGFIGRFAKYLISRHLKVNKKYETWFRFAGKPIRFSLQEFAIVIGLPCGNFPTKSKSKMKKNITKKSYWRTLFGKVELLKTSRLSLHATRLKMKIVKEHTKAIEDFVEFFSFLWGRLGFDMHISTIKERDEITLSQNTIIVKGFALTIQLLRRADVNKTVHFVHAGLVRCELANQKFDNLLALIYQNPVYSNEMFKGGVTKIDVERMREEAKVHAREKKTKKPYLAKKKENKETHQTLLQMLMRPILP</sequence>
<dbReference type="EMBL" id="JAGKQM010000001">
    <property type="protein sequence ID" value="KAH0943138.1"/>
    <property type="molecule type" value="Genomic_DNA"/>
</dbReference>
<dbReference type="PANTHER" id="PTHR48449:SF2">
    <property type="entry name" value="UBIQUITIN-LIKE PROTEASE FAMILY PROFILE DOMAIN-CONTAINING PROTEIN"/>
    <property type="match status" value="1"/>
</dbReference>
<keyword evidence="3" id="KW-1185">Reference proteome</keyword>
<gene>
    <name evidence="2" type="ORF">HID58_002775</name>
</gene>
<dbReference type="Proteomes" id="UP000824890">
    <property type="component" value="Unassembled WGS sequence"/>
</dbReference>
<dbReference type="PANTHER" id="PTHR48449">
    <property type="entry name" value="DUF1985 DOMAIN-CONTAINING PROTEIN"/>
    <property type="match status" value="1"/>
</dbReference>